<keyword evidence="6 10" id="KW-0408">Iron</keyword>
<keyword evidence="7 10" id="KW-0496">Mitochondrion</keyword>
<reference evidence="12 13" key="1">
    <citation type="submission" date="2016-07" db="EMBL/GenBank/DDBJ databases">
        <title>Pervasive Adenine N6-methylation of Active Genes in Fungi.</title>
        <authorList>
            <consortium name="DOE Joint Genome Institute"/>
            <person name="Mondo S.J."/>
            <person name="Dannebaum R.O."/>
            <person name="Kuo R.C."/>
            <person name="Labutti K."/>
            <person name="Haridas S."/>
            <person name="Kuo A."/>
            <person name="Salamov A."/>
            <person name="Ahrendt S.R."/>
            <person name="Lipzen A."/>
            <person name="Sullivan W."/>
            <person name="Andreopoulos W.B."/>
            <person name="Clum A."/>
            <person name="Lindquist E."/>
            <person name="Daum C."/>
            <person name="Ramamoorthy G.K."/>
            <person name="Gryganskyi A."/>
            <person name="Culley D."/>
            <person name="Magnuson J.K."/>
            <person name="James T.Y."/>
            <person name="O'Malley M.A."/>
            <person name="Stajich J.E."/>
            <person name="Spatafora J.W."/>
            <person name="Visel A."/>
            <person name="Grigoriev I.V."/>
        </authorList>
    </citation>
    <scope>NUCLEOTIDE SEQUENCE [LARGE SCALE GENOMIC DNA]</scope>
    <source>
        <strain evidence="12 13">ATCC 12442</strain>
    </source>
</reference>
<feature type="compositionally biased region" description="Basic and acidic residues" evidence="11">
    <location>
        <begin position="106"/>
        <end position="126"/>
    </location>
</feature>
<dbReference type="GeneID" id="63803679"/>
<evidence type="ECO:0000256" key="5">
    <source>
        <dbReference type="ARBA" id="ARBA00022792"/>
    </source>
</evidence>
<evidence type="ECO:0000256" key="8">
    <source>
        <dbReference type="ARBA" id="ARBA00023136"/>
    </source>
</evidence>
<comment type="subcellular location">
    <subcellularLocation>
        <location evidence="1 10">Mitochondrion inner membrane</location>
    </subcellularLocation>
</comment>
<keyword evidence="4 10" id="KW-0479">Metal-binding</keyword>
<dbReference type="RefSeq" id="XP_040744791.1">
    <property type="nucleotide sequence ID" value="XM_040887031.1"/>
</dbReference>
<keyword evidence="13" id="KW-1185">Reference proteome</keyword>
<evidence type="ECO:0000256" key="9">
    <source>
        <dbReference type="ARBA" id="ARBA00023239"/>
    </source>
</evidence>
<evidence type="ECO:0000256" key="3">
    <source>
        <dbReference type="ARBA" id="ARBA00022617"/>
    </source>
</evidence>
<dbReference type="Pfam" id="PF01265">
    <property type="entry name" value="Cyto_heme_lyase"/>
    <property type="match status" value="2"/>
</dbReference>
<comment type="function">
    <text evidence="10">Lyase that catalyzes the covalent linking of the heme group to the cytochrome C apoprotein to produce the mature functional cytochrome.</text>
</comment>
<comment type="similarity">
    <text evidence="2 10">Belongs to the cytochrome c-type heme lyase family.</text>
</comment>
<gene>
    <name evidence="12" type="ORF">DL89DRAFT_266290</name>
</gene>
<proteinExistence type="inferred from homology"/>
<feature type="compositionally biased region" description="Basic and acidic residues" evidence="11">
    <location>
        <begin position="70"/>
        <end position="97"/>
    </location>
</feature>
<comment type="catalytic activity">
    <reaction evidence="10">
        <text>holo-[cytochrome c] = apo-[cytochrome c] + heme b</text>
        <dbReference type="Rhea" id="RHEA:22648"/>
        <dbReference type="Rhea" id="RHEA-COMP:10725"/>
        <dbReference type="Rhea" id="RHEA-COMP:10726"/>
        <dbReference type="ChEBI" id="CHEBI:29950"/>
        <dbReference type="ChEBI" id="CHEBI:60344"/>
        <dbReference type="ChEBI" id="CHEBI:83739"/>
        <dbReference type="EC" id="4.4.1.17"/>
    </reaction>
</comment>
<dbReference type="PROSITE" id="PS00822">
    <property type="entry name" value="CYTO_HEME_LYASE_2"/>
    <property type="match status" value="1"/>
</dbReference>
<evidence type="ECO:0000256" key="6">
    <source>
        <dbReference type="ARBA" id="ARBA00023004"/>
    </source>
</evidence>
<dbReference type="STRING" id="61395.A0A1Y1WDG6"/>
<dbReference type="EC" id="4.4.1.17" evidence="10"/>
<evidence type="ECO:0000256" key="4">
    <source>
        <dbReference type="ARBA" id="ARBA00022723"/>
    </source>
</evidence>
<evidence type="ECO:0000256" key="7">
    <source>
        <dbReference type="ARBA" id="ARBA00023128"/>
    </source>
</evidence>
<feature type="region of interest" description="Disordered" evidence="11">
    <location>
        <begin position="1"/>
        <end position="31"/>
    </location>
</feature>
<dbReference type="AlphaFoldDB" id="A0A1Y1WDG6"/>
<name>A0A1Y1WDG6_9FUNG</name>
<feature type="region of interest" description="Disordered" evidence="11">
    <location>
        <begin position="49"/>
        <end position="126"/>
    </location>
</feature>
<evidence type="ECO:0000256" key="2">
    <source>
        <dbReference type="ARBA" id="ARBA00007255"/>
    </source>
</evidence>
<evidence type="ECO:0000256" key="10">
    <source>
        <dbReference type="RuleBase" id="RU363130"/>
    </source>
</evidence>
<keyword evidence="9 10" id="KW-0456">Lyase</keyword>
<evidence type="ECO:0000313" key="13">
    <source>
        <dbReference type="Proteomes" id="UP000193922"/>
    </source>
</evidence>
<keyword evidence="8 10" id="KW-0472">Membrane</keyword>
<feature type="compositionally biased region" description="Low complexity" evidence="11">
    <location>
        <begin position="1"/>
        <end position="11"/>
    </location>
</feature>
<dbReference type="GO" id="GO:0005743">
    <property type="term" value="C:mitochondrial inner membrane"/>
    <property type="evidence" value="ECO:0007669"/>
    <property type="project" value="UniProtKB-SubCell"/>
</dbReference>
<dbReference type="GO" id="GO:0046872">
    <property type="term" value="F:metal ion binding"/>
    <property type="evidence" value="ECO:0007669"/>
    <property type="project" value="UniProtKB-KW"/>
</dbReference>
<keyword evidence="3 10" id="KW-0349">Heme</keyword>
<evidence type="ECO:0000313" key="12">
    <source>
        <dbReference type="EMBL" id="ORX71276.1"/>
    </source>
</evidence>
<evidence type="ECO:0000256" key="1">
    <source>
        <dbReference type="ARBA" id="ARBA00004273"/>
    </source>
</evidence>
<dbReference type="PANTHER" id="PTHR12743:SF0">
    <property type="entry name" value="HOLOCYTOCHROME C-TYPE SYNTHASE"/>
    <property type="match status" value="1"/>
</dbReference>
<dbReference type="EMBL" id="MCFD01000004">
    <property type="protein sequence ID" value="ORX71276.1"/>
    <property type="molecule type" value="Genomic_DNA"/>
</dbReference>
<dbReference type="GO" id="GO:0004408">
    <property type="term" value="F:holocytochrome-c synthase activity"/>
    <property type="evidence" value="ECO:0007669"/>
    <property type="project" value="UniProtKB-EC"/>
</dbReference>
<dbReference type="PANTHER" id="PTHR12743">
    <property type="entry name" value="CYTOCHROME C1 HEME LYASE"/>
    <property type="match status" value="1"/>
</dbReference>
<evidence type="ECO:0000256" key="11">
    <source>
        <dbReference type="SAM" id="MobiDB-lite"/>
    </source>
</evidence>
<protein>
    <recommendedName>
        <fullName evidence="10">Holocytochrome c-type synthase</fullName>
        <ecNumber evidence="10">4.4.1.17</ecNumber>
    </recommendedName>
</protein>
<dbReference type="InterPro" id="IPR000511">
    <property type="entry name" value="Holocyt_c/c1_synthase"/>
</dbReference>
<sequence length="242" mass="27150">MTASSSSSSNSDAKGNTAPATECPVDHTTMKKAPAEEPLVCPVDHSGSAKAFSSAHPAIDPYNQMPAEPEQARAHGQKETLSTERMRSSIPRAERYESAGPSECPALHDAEPAADAAKEKKDDMWDLPRKNWDPTEHDMKSVVPIHNAVNEMCWHHILQWEKMHQTQCGSPRLLAELTPRARFYSLLGYTKPFDRHDWTVDRCGKSVRKDPKNPHAPSFYLDVRPALTLEGAWDRTRKYFGF</sequence>
<accession>A0A1Y1WDG6</accession>
<dbReference type="Proteomes" id="UP000193922">
    <property type="component" value="Unassembled WGS sequence"/>
</dbReference>
<dbReference type="OrthoDB" id="4243at2759"/>
<organism evidence="12 13">
    <name type="scientific">Linderina pennispora</name>
    <dbReference type="NCBI Taxonomy" id="61395"/>
    <lineage>
        <taxon>Eukaryota</taxon>
        <taxon>Fungi</taxon>
        <taxon>Fungi incertae sedis</taxon>
        <taxon>Zoopagomycota</taxon>
        <taxon>Kickxellomycotina</taxon>
        <taxon>Kickxellomycetes</taxon>
        <taxon>Kickxellales</taxon>
        <taxon>Kickxellaceae</taxon>
        <taxon>Linderina</taxon>
    </lineage>
</organism>
<keyword evidence="5 10" id="KW-0999">Mitochondrion inner membrane</keyword>
<comment type="caution">
    <text evidence="12">The sequence shown here is derived from an EMBL/GenBank/DDBJ whole genome shotgun (WGS) entry which is preliminary data.</text>
</comment>